<accession>A0A401J945</accession>
<dbReference type="Proteomes" id="UP000290975">
    <property type="component" value="Unassembled WGS sequence"/>
</dbReference>
<evidence type="ECO:0000313" key="2">
    <source>
        <dbReference type="EMBL" id="GBH33135.1"/>
    </source>
</evidence>
<organism evidence="2 3">
    <name type="scientific">Sphingobium xenophagum</name>
    <dbReference type="NCBI Taxonomy" id="121428"/>
    <lineage>
        <taxon>Bacteria</taxon>
        <taxon>Pseudomonadati</taxon>
        <taxon>Pseudomonadota</taxon>
        <taxon>Alphaproteobacteria</taxon>
        <taxon>Sphingomonadales</taxon>
        <taxon>Sphingomonadaceae</taxon>
        <taxon>Sphingobium</taxon>
    </lineage>
</organism>
<evidence type="ECO:0000313" key="3">
    <source>
        <dbReference type="Proteomes" id="UP000290975"/>
    </source>
</evidence>
<keyword evidence="3" id="KW-1185">Reference proteome</keyword>
<evidence type="ECO:0000256" key="1">
    <source>
        <dbReference type="SAM" id="MobiDB-lite"/>
    </source>
</evidence>
<sequence>MGIDVAAWWRPTALTYFDKLTKPGILALFEEIGGLELRMRYSGSKKHDLAASAERLFGGDVIIEPEIQERALAWLPEEMRFAAPENWAAPPSSDHGGNNLADRVNEEGDSEGDESFAQAA</sequence>
<dbReference type="AlphaFoldDB" id="A0A401J945"/>
<name>A0A401J945_SPHXE</name>
<proteinExistence type="predicted"/>
<dbReference type="RefSeq" id="WP_347483115.1">
    <property type="nucleotide sequence ID" value="NZ_BBQY01000079.1"/>
</dbReference>
<protein>
    <submittedName>
        <fullName evidence="2">Chromosome partitioning protein, ParB family</fullName>
    </submittedName>
</protein>
<comment type="caution">
    <text evidence="2">The sequence shown here is derived from an EMBL/GenBank/DDBJ whole genome shotgun (WGS) entry which is preliminary data.</text>
</comment>
<dbReference type="EMBL" id="BBQY01000079">
    <property type="protein sequence ID" value="GBH33135.1"/>
    <property type="molecule type" value="Genomic_DNA"/>
</dbReference>
<reference evidence="2 3" key="1">
    <citation type="submission" date="2014-12" db="EMBL/GenBank/DDBJ databases">
        <title>Whole genome sequencing of Sphingobium xenophagum OW59.</title>
        <authorList>
            <person name="Ohta Y."/>
            <person name="Nishi S."/>
            <person name="Hatada Y."/>
        </authorList>
    </citation>
    <scope>NUCLEOTIDE SEQUENCE [LARGE SCALE GENOMIC DNA]</scope>
    <source>
        <strain evidence="2 3">OW59</strain>
    </source>
</reference>
<feature type="region of interest" description="Disordered" evidence="1">
    <location>
        <begin position="85"/>
        <end position="120"/>
    </location>
</feature>
<gene>
    <name evidence="2" type="ORF">MBESOW_P4272</name>
</gene>